<dbReference type="PANTHER" id="PTHR43362">
    <property type="entry name" value="MANNITOL DEHYDROGENASE DSF1-RELATED"/>
    <property type="match status" value="1"/>
</dbReference>
<dbReference type="Pfam" id="PF08125">
    <property type="entry name" value="Mannitol_dh_C"/>
    <property type="match status" value="1"/>
</dbReference>
<dbReference type="EMBL" id="BARJ01000008">
    <property type="protein sequence ID" value="GEM16953.1"/>
    <property type="molecule type" value="Genomic_DNA"/>
</dbReference>
<keyword evidence="1" id="KW-0560">Oxidoreductase</keyword>
<protein>
    <submittedName>
        <fullName evidence="5">NADP-D-sorbitol dehydrogenase</fullName>
    </submittedName>
</protein>
<dbReference type="Gene3D" id="1.10.1040.10">
    <property type="entry name" value="N-(1-d-carboxylethyl)-l-norvaline Dehydrogenase, domain 2"/>
    <property type="match status" value="1"/>
</dbReference>
<evidence type="ECO:0000256" key="2">
    <source>
        <dbReference type="SAM" id="MobiDB-lite"/>
    </source>
</evidence>
<feature type="domain" description="Mannitol dehydrogenase C-terminal" evidence="4">
    <location>
        <begin position="312"/>
        <end position="474"/>
    </location>
</feature>
<dbReference type="InterPro" id="IPR013328">
    <property type="entry name" value="6PGD_dom2"/>
</dbReference>
<dbReference type="SUPFAM" id="SSF51735">
    <property type="entry name" value="NAD(P)-binding Rossmann-fold domains"/>
    <property type="match status" value="1"/>
</dbReference>
<organism evidence="5 6">
    <name type="scientific">Gluconobacter oxydans NBRC 3293</name>
    <dbReference type="NCBI Taxonomy" id="1315969"/>
    <lineage>
        <taxon>Bacteria</taxon>
        <taxon>Pseudomonadati</taxon>
        <taxon>Pseudomonadota</taxon>
        <taxon>Alphaproteobacteria</taxon>
        <taxon>Acetobacterales</taxon>
        <taxon>Acetobacteraceae</taxon>
        <taxon>Gluconobacter</taxon>
    </lineage>
</organism>
<evidence type="ECO:0000313" key="5">
    <source>
        <dbReference type="EMBL" id="GEM16953.1"/>
    </source>
</evidence>
<dbReference type="PANTHER" id="PTHR43362:SF1">
    <property type="entry name" value="MANNITOL DEHYDROGENASE 2-RELATED"/>
    <property type="match status" value="1"/>
</dbReference>
<dbReference type="GO" id="GO:0016616">
    <property type="term" value="F:oxidoreductase activity, acting on the CH-OH group of donors, NAD or NADP as acceptor"/>
    <property type="evidence" value="ECO:0007669"/>
    <property type="project" value="TreeGrafter"/>
</dbReference>
<gene>
    <name evidence="5" type="ORF">NBRC3293_1450</name>
</gene>
<accession>A0A829WV10</accession>
<dbReference type="PRINTS" id="PR00084">
    <property type="entry name" value="MTLDHDRGNASE"/>
</dbReference>
<dbReference type="Gene3D" id="3.40.50.720">
    <property type="entry name" value="NAD(P)-binding Rossmann-like Domain"/>
    <property type="match status" value="1"/>
</dbReference>
<name>A0A829WV10_GLUOY</name>
<feature type="region of interest" description="Disordered" evidence="2">
    <location>
        <begin position="1"/>
        <end position="24"/>
    </location>
</feature>
<dbReference type="InterPro" id="IPR036291">
    <property type="entry name" value="NAD(P)-bd_dom_sf"/>
</dbReference>
<feature type="domain" description="Mannitol dehydrogenase N-terminal" evidence="3">
    <location>
        <begin position="53"/>
        <end position="304"/>
    </location>
</feature>
<sequence>MFRGYDGTCPALSVPVSDRPETTENSMITRETLKSLPANVQAPPYDIDGIKPGIVHFGVGNFFRAHEAFYVEQILEHAPDWAIVGVGLTGSDRSKKKAEEFKAQDCLYSLTETAPSGKSTVRVMGALRDYLLAPADPEAVLKHLVDPAIRIVSMTITEGGYNINETTGAFDLENAAVKADLQNPEKPSTVFGYVVEALRRRRDAGGKAFTVMSCDNLRHNGNVARKAFLGYAKARDPELAKWIEENATFPNGMVDRITPTVSAEIAKKLNAASGLDDDLPLVAEDFHQWVLEDQFANGRPPLEKAGVQFVDDVTDWEHVKIRMLNAGHITLCFPGILVGYENVDDAIEDKDLRGNLENYLNKDVIPTLKAPPGMTLEGYRDSVISRFSNKAMSDQTLRIASDGCSKIQVFWTETVRRAIEGKRDLSRIAFGIASYLEMLRGRDEKGGTYESSEPTYGEAQKKLAKADDFESALKLPAFDGWRDLDTSELDQKVIALRKVIREKGVKAAIPA</sequence>
<dbReference type="InterPro" id="IPR013118">
    <property type="entry name" value="Mannitol_DH_C"/>
</dbReference>
<dbReference type="InterPro" id="IPR000669">
    <property type="entry name" value="Mannitol_DH"/>
</dbReference>
<evidence type="ECO:0000259" key="4">
    <source>
        <dbReference type="Pfam" id="PF08125"/>
    </source>
</evidence>
<dbReference type="InterPro" id="IPR008927">
    <property type="entry name" value="6-PGluconate_DH-like_C_sf"/>
</dbReference>
<dbReference type="InterPro" id="IPR050988">
    <property type="entry name" value="Mannitol_DH/Oxidoreductase"/>
</dbReference>
<evidence type="ECO:0000259" key="3">
    <source>
        <dbReference type="Pfam" id="PF01232"/>
    </source>
</evidence>
<dbReference type="InterPro" id="IPR013131">
    <property type="entry name" value="Mannitol_DH_N"/>
</dbReference>
<evidence type="ECO:0000313" key="6">
    <source>
        <dbReference type="Proteomes" id="UP000484858"/>
    </source>
</evidence>
<dbReference type="Proteomes" id="UP000484858">
    <property type="component" value="Unassembled WGS sequence"/>
</dbReference>
<dbReference type="SUPFAM" id="SSF48179">
    <property type="entry name" value="6-phosphogluconate dehydrogenase C-terminal domain-like"/>
    <property type="match status" value="1"/>
</dbReference>
<dbReference type="Pfam" id="PF01232">
    <property type="entry name" value="Mannitol_dh"/>
    <property type="match status" value="1"/>
</dbReference>
<reference evidence="5 6" key="1">
    <citation type="submission" date="2013-04" db="EMBL/GenBank/DDBJ databases">
        <title>Gluconobacter oxydans NBRC 3293 whole genome sequence.</title>
        <authorList>
            <person name="Matsutani M."/>
            <person name="Yakushi T."/>
            <person name="Matsushita K."/>
        </authorList>
    </citation>
    <scope>NUCLEOTIDE SEQUENCE [LARGE SCALE GENOMIC DNA]</scope>
    <source>
        <strain evidence="5 6">NBRC 3293</strain>
    </source>
</reference>
<evidence type="ECO:0000256" key="1">
    <source>
        <dbReference type="ARBA" id="ARBA00023002"/>
    </source>
</evidence>
<comment type="caution">
    <text evidence="5">The sequence shown here is derived from an EMBL/GenBank/DDBJ whole genome shotgun (WGS) entry which is preliminary data.</text>
</comment>
<proteinExistence type="predicted"/>
<dbReference type="AlphaFoldDB" id="A0A829WV10"/>